<keyword evidence="1" id="KW-1133">Transmembrane helix</keyword>
<dbReference type="OrthoDB" id="484274at2"/>
<evidence type="ECO:0000313" key="2">
    <source>
        <dbReference type="EMBL" id="KST67908.1"/>
    </source>
</evidence>
<evidence type="ECO:0000256" key="1">
    <source>
        <dbReference type="SAM" id="Phobius"/>
    </source>
</evidence>
<dbReference type="Proteomes" id="UP000053372">
    <property type="component" value="Unassembled WGS sequence"/>
</dbReference>
<proteinExistence type="predicted"/>
<dbReference type="EMBL" id="LMTZ01000084">
    <property type="protein sequence ID" value="KST67908.1"/>
    <property type="molecule type" value="Genomic_DNA"/>
</dbReference>
<reference evidence="2 3" key="1">
    <citation type="journal article" date="2015" name="Genome Announc.">
        <title>Draft Genome of the Euendolithic (true boring) Cyanobacterium Mastigocoleus testarum strain BC008.</title>
        <authorList>
            <person name="Guida B.S."/>
            <person name="Garcia-Pichel F."/>
        </authorList>
    </citation>
    <scope>NUCLEOTIDE SEQUENCE [LARGE SCALE GENOMIC DNA]</scope>
    <source>
        <strain evidence="2 3">BC008</strain>
    </source>
</reference>
<gene>
    <name evidence="2" type="ORF">BC008_31485</name>
</gene>
<feature type="transmembrane region" description="Helical" evidence="1">
    <location>
        <begin position="161"/>
        <end position="184"/>
    </location>
</feature>
<dbReference type="RefSeq" id="WP_027844171.1">
    <property type="nucleotide sequence ID" value="NZ_LMTZ01000084.1"/>
</dbReference>
<comment type="caution">
    <text evidence="2">The sequence shown here is derived from an EMBL/GenBank/DDBJ whole genome shotgun (WGS) entry which is preliminary data.</text>
</comment>
<organism evidence="2 3">
    <name type="scientific">Mastigocoleus testarum BC008</name>
    <dbReference type="NCBI Taxonomy" id="371196"/>
    <lineage>
        <taxon>Bacteria</taxon>
        <taxon>Bacillati</taxon>
        <taxon>Cyanobacteriota</taxon>
        <taxon>Cyanophyceae</taxon>
        <taxon>Nostocales</taxon>
        <taxon>Hapalosiphonaceae</taxon>
        <taxon>Mastigocoleus</taxon>
    </lineage>
</organism>
<keyword evidence="1" id="KW-0472">Membrane</keyword>
<keyword evidence="1" id="KW-0812">Transmembrane</keyword>
<evidence type="ECO:0000313" key="3">
    <source>
        <dbReference type="Proteomes" id="UP000053372"/>
    </source>
</evidence>
<dbReference type="AlphaFoldDB" id="A0A0V7ZTB6"/>
<name>A0A0V7ZTB6_9CYAN</name>
<accession>A0A0V7ZTB6</accession>
<sequence>MHKSLVKTEKLPDVLAEKNQEKERMHDVFLLLQNLSNREEVTIKLIIDSLYDIASVNLINKKFSYGPLRKILKPISRMSKPAFRFFAWRWFLKNFPPLITKWLYKQVTFNTASKKKVQKPVTTIPQQNAQLEAATTANSTLELELANREKSREIKHLRSRIKWLTGVLIGIITIFSSGFLWLGYELEKSHSRTVEELKMQVKTLEAVVNK</sequence>
<keyword evidence="3" id="KW-1185">Reference proteome</keyword>
<protein>
    <submittedName>
        <fullName evidence="2">Uncharacterized protein</fullName>
    </submittedName>
</protein>